<evidence type="ECO:0000313" key="2">
    <source>
        <dbReference type="Proteomes" id="UP001209257"/>
    </source>
</evidence>
<dbReference type="InterPro" id="IPR002763">
    <property type="entry name" value="DUF72"/>
</dbReference>
<protein>
    <submittedName>
        <fullName evidence="1">DUF72 domain-containing protein</fullName>
    </submittedName>
</protein>
<evidence type="ECO:0000313" key="1">
    <source>
        <dbReference type="EMBL" id="MCU7555213.1"/>
    </source>
</evidence>
<dbReference type="InterPro" id="IPR036520">
    <property type="entry name" value="UPF0759_sf"/>
</dbReference>
<dbReference type="PANTHER" id="PTHR30348">
    <property type="entry name" value="UNCHARACTERIZED PROTEIN YECE"/>
    <property type="match status" value="1"/>
</dbReference>
<organism evidence="1 2">
    <name type="scientific">Alteromonas salexigens</name>
    <dbReference type="NCBI Taxonomy" id="2982530"/>
    <lineage>
        <taxon>Bacteria</taxon>
        <taxon>Pseudomonadati</taxon>
        <taxon>Pseudomonadota</taxon>
        <taxon>Gammaproteobacteria</taxon>
        <taxon>Alteromonadales</taxon>
        <taxon>Alteromonadaceae</taxon>
        <taxon>Alteromonas/Salinimonas group</taxon>
        <taxon>Alteromonas</taxon>
    </lineage>
</organism>
<dbReference type="RefSeq" id="WP_262994642.1">
    <property type="nucleotide sequence ID" value="NZ_JAOTJC010000008.1"/>
</dbReference>
<dbReference type="Gene3D" id="3.20.20.410">
    <property type="entry name" value="Protein of unknown function UPF0759"/>
    <property type="match status" value="1"/>
</dbReference>
<dbReference type="SUPFAM" id="SSF117396">
    <property type="entry name" value="TM1631-like"/>
    <property type="match status" value="1"/>
</dbReference>
<gene>
    <name evidence="1" type="ORF">OCL06_11455</name>
</gene>
<dbReference type="PANTHER" id="PTHR30348:SF9">
    <property type="entry name" value="UPF0759 PROTEIN YECE"/>
    <property type="match status" value="1"/>
</dbReference>
<dbReference type="EMBL" id="JAOTJC010000008">
    <property type="protein sequence ID" value="MCU7555213.1"/>
    <property type="molecule type" value="Genomic_DNA"/>
</dbReference>
<proteinExistence type="predicted"/>
<dbReference type="Proteomes" id="UP001209257">
    <property type="component" value="Unassembled WGS sequence"/>
</dbReference>
<sequence length="300" mass="33886">MTKTTNECEVNQQALPPIFLGLPVWQDPSWPVHWFQSSSTRQQQLRTYANKLNSVEGNTTFYSLPHADAVARWAGETGDGFSFTFKFHQHISHSEALDAQLPAAVEQLTLLSALGNKLGSIMLQLPASFSPARLPSLSAFLEGLPKTYRVAVEVRHPAFFQKGEAEQRLNRLLMEHQADRIIMDTRALFTGPSTSALVADVRTKKPRVPVNVIATGRAPIVRFVGNDNEQDNLRCLIPWFSKVHQWREEGRTPYVFLHRPDNKDAPWLAQLFITHYNQRYPEFALPDIGLAAQPSQDALF</sequence>
<keyword evidence="2" id="KW-1185">Reference proteome</keyword>
<accession>A0ABT2VPH5</accession>
<comment type="caution">
    <text evidence="1">The sequence shown here is derived from an EMBL/GenBank/DDBJ whole genome shotgun (WGS) entry which is preliminary data.</text>
</comment>
<reference evidence="2" key="1">
    <citation type="submission" date="2023-07" db="EMBL/GenBank/DDBJ databases">
        <title>Study on multiphase classification of strain Alteromonas salexigens isolated from the Yellow Sea.</title>
        <authorList>
            <person name="Sun L."/>
        </authorList>
    </citation>
    <scope>NUCLEOTIDE SEQUENCE [LARGE SCALE GENOMIC DNA]</scope>
    <source>
        <strain evidence="2">ASW11-19</strain>
    </source>
</reference>
<name>A0ABT2VPH5_9ALTE</name>
<dbReference type="Pfam" id="PF01904">
    <property type="entry name" value="DUF72"/>
    <property type="match status" value="1"/>
</dbReference>